<dbReference type="STRING" id="309798.COPRO5265_1513"/>
<dbReference type="Pfam" id="PF12367">
    <property type="entry name" value="PFO_beta_C"/>
    <property type="match status" value="1"/>
</dbReference>
<dbReference type="GO" id="GO:0046872">
    <property type="term" value="F:metal ion binding"/>
    <property type="evidence" value="ECO:0007669"/>
    <property type="project" value="UniProtKB-KW"/>
</dbReference>
<dbReference type="InterPro" id="IPR029061">
    <property type="entry name" value="THDP-binding"/>
</dbReference>
<evidence type="ECO:0000256" key="7">
    <source>
        <dbReference type="ARBA" id="ARBA00023004"/>
    </source>
</evidence>
<dbReference type="eggNOG" id="COG1013">
    <property type="taxonomic scope" value="Bacteria"/>
</dbReference>
<accession>B5Y691</accession>
<evidence type="ECO:0000313" key="12">
    <source>
        <dbReference type="EMBL" id="ACI17618.1"/>
    </source>
</evidence>
<dbReference type="GO" id="GO:0016625">
    <property type="term" value="F:oxidoreductase activity, acting on the aldehyde or oxo group of donors, iron-sulfur protein as acceptor"/>
    <property type="evidence" value="ECO:0007669"/>
    <property type="project" value="UniProtKB-ARBA"/>
</dbReference>
<dbReference type="EMBL" id="CP001145">
    <property type="protein sequence ID" value="ACI17618.1"/>
    <property type="molecule type" value="Genomic_DNA"/>
</dbReference>
<dbReference type="InterPro" id="IPR011896">
    <property type="entry name" value="OFOB"/>
</dbReference>
<comment type="cofactor">
    <cofactor evidence="1">
        <name>Mg(2+)</name>
        <dbReference type="ChEBI" id="CHEBI:18420"/>
    </cofactor>
</comment>
<keyword evidence="8" id="KW-0411">Iron-sulfur</keyword>
<protein>
    <submittedName>
        <fullName evidence="12">2-oxoacid:ferredoxin oxidoreductase subunit beta</fullName>
    </submittedName>
</protein>
<feature type="domain" description="Pyruvate ferredoxin oxidoreductase beta subunit C-terminal" evidence="11">
    <location>
        <begin position="201"/>
        <end position="256"/>
    </location>
</feature>
<comment type="cofactor">
    <cofactor evidence="3">
        <name>[4Fe-4S] cluster</name>
        <dbReference type="ChEBI" id="CHEBI:49883"/>
    </cofactor>
</comment>
<dbReference type="OrthoDB" id="9775140at2"/>
<dbReference type="GO" id="GO:0045333">
    <property type="term" value="P:cellular respiration"/>
    <property type="evidence" value="ECO:0007669"/>
    <property type="project" value="UniProtKB-ARBA"/>
</dbReference>
<dbReference type="AlphaFoldDB" id="B5Y691"/>
<gene>
    <name evidence="12" type="ordered locus">COPRO5265_1513</name>
</gene>
<keyword evidence="4" id="KW-0479">Metal-binding</keyword>
<dbReference type="SUPFAM" id="SSF52518">
    <property type="entry name" value="Thiamin diphosphate-binding fold (THDP-binding)"/>
    <property type="match status" value="1"/>
</dbReference>
<dbReference type="HOGENOM" id="CLU_048564_0_0_9"/>
<dbReference type="PANTHER" id="PTHR48084">
    <property type="entry name" value="2-OXOGLUTARATE OXIDOREDUCTASE SUBUNIT KORB-RELATED"/>
    <property type="match status" value="1"/>
</dbReference>
<dbReference type="CDD" id="cd03375">
    <property type="entry name" value="TPP_OGFOR"/>
    <property type="match status" value="1"/>
</dbReference>
<evidence type="ECO:0000256" key="2">
    <source>
        <dbReference type="ARBA" id="ARBA00001964"/>
    </source>
</evidence>
<organism evidence="12 13">
    <name type="scientific">Coprothermobacter proteolyticus (strain ATCC 35245 / DSM 5265 / OCM 4 / BT)</name>
    <dbReference type="NCBI Taxonomy" id="309798"/>
    <lineage>
        <taxon>Bacteria</taxon>
        <taxon>Pseudomonadati</taxon>
        <taxon>Coprothermobacterota</taxon>
        <taxon>Coprothermobacteria</taxon>
        <taxon>Coprothermobacterales</taxon>
        <taxon>Coprothermobacteraceae</taxon>
        <taxon>Coprothermobacter</taxon>
    </lineage>
</organism>
<keyword evidence="9" id="KW-0786">Thiamine pyrophosphate</keyword>
<evidence type="ECO:0000256" key="9">
    <source>
        <dbReference type="ARBA" id="ARBA00023052"/>
    </source>
</evidence>
<reference evidence="13" key="1">
    <citation type="submission" date="2008-08" db="EMBL/GenBank/DDBJ databases">
        <title>The complete genome sequence of Coprothermobacter proteolyticus strain ATCC 5245 / DSM 5265 / BT.</title>
        <authorList>
            <person name="Dodson R.J."/>
            <person name="Durkin A.S."/>
            <person name="Wu M."/>
            <person name="Eisen J."/>
            <person name="Sutton G."/>
        </authorList>
    </citation>
    <scope>NUCLEOTIDE SEQUENCE [LARGE SCALE GENOMIC DNA]</scope>
    <source>
        <strain evidence="13">ATCC 35245 / DSM 5265 / OCM 4 / BT</strain>
    </source>
</reference>
<dbReference type="Proteomes" id="UP000001732">
    <property type="component" value="Chromosome"/>
</dbReference>
<evidence type="ECO:0000256" key="6">
    <source>
        <dbReference type="ARBA" id="ARBA00023002"/>
    </source>
</evidence>
<dbReference type="NCBIfam" id="TIGR02177">
    <property type="entry name" value="PorB_KorB"/>
    <property type="match status" value="1"/>
</dbReference>
<dbReference type="GO" id="GO:0051536">
    <property type="term" value="F:iron-sulfur cluster binding"/>
    <property type="evidence" value="ECO:0007669"/>
    <property type="project" value="UniProtKB-KW"/>
</dbReference>
<evidence type="ECO:0000259" key="11">
    <source>
        <dbReference type="Pfam" id="PF12367"/>
    </source>
</evidence>
<dbReference type="GO" id="GO:0044281">
    <property type="term" value="P:small molecule metabolic process"/>
    <property type="evidence" value="ECO:0007669"/>
    <property type="project" value="UniProtKB-ARBA"/>
</dbReference>
<dbReference type="Pfam" id="PF02775">
    <property type="entry name" value="TPP_enzyme_C"/>
    <property type="match status" value="1"/>
</dbReference>
<dbReference type="InterPro" id="IPR011766">
    <property type="entry name" value="TPP_enzyme_TPP-bd"/>
</dbReference>
<evidence type="ECO:0000256" key="1">
    <source>
        <dbReference type="ARBA" id="ARBA00001946"/>
    </source>
</evidence>
<dbReference type="InterPro" id="IPR032686">
    <property type="entry name" value="PFO_beta_C"/>
</dbReference>
<name>B5Y691_COPPD</name>
<evidence type="ECO:0000313" key="13">
    <source>
        <dbReference type="Proteomes" id="UP000001732"/>
    </source>
</evidence>
<reference evidence="12 13" key="2">
    <citation type="journal article" date="2014" name="Genome Announc.">
        <title>Complete Genome Sequence of Coprothermobacter proteolyticus DSM 5265.</title>
        <authorList>
            <person name="Alexiev A."/>
            <person name="Coil D.A."/>
            <person name="Badger J.H."/>
            <person name="Enticknap J."/>
            <person name="Ward N."/>
            <person name="Robb F.T."/>
            <person name="Eisen J.A."/>
        </authorList>
    </citation>
    <scope>NUCLEOTIDE SEQUENCE [LARGE SCALE GENOMIC DNA]</scope>
    <source>
        <strain evidence="13">ATCC 35245 / DSM 5265 / OCM 4 / BT</strain>
    </source>
</reference>
<keyword evidence="6" id="KW-0560">Oxidoreductase</keyword>
<keyword evidence="13" id="KW-1185">Reference proteome</keyword>
<keyword evidence="5" id="KW-0460">Magnesium</keyword>
<feature type="domain" description="Thiamine pyrophosphate enzyme TPP-binding" evidence="10">
    <location>
        <begin position="50"/>
        <end position="197"/>
    </location>
</feature>
<evidence type="ECO:0000256" key="4">
    <source>
        <dbReference type="ARBA" id="ARBA00022723"/>
    </source>
</evidence>
<proteinExistence type="predicted"/>
<dbReference type="GO" id="GO:0030976">
    <property type="term" value="F:thiamine pyrophosphate binding"/>
    <property type="evidence" value="ECO:0007669"/>
    <property type="project" value="InterPro"/>
</dbReference>
<keyword evidence="7" id="KW-0408">Iron</keyword>
<dbReference type="PANTHER" id="PTHR48084:SF4">
    <property type="entry name" value="2-OXOGLUTARATE OXIDOREDUCTASE SUBUNIT KORB"/>
    <property type="match status" value="1"/>
</dbReference>
<evidence type="ECO:0000256" key="5">
    <source>
        <dbReference type="ARBA" id="ARBA00022842"/>
    </source>
</evidence>
<dbReference type="Gene3D" id="3.40.50.970">
    <property type="match status" value="1"/>
</dbReference>
<evidence type="ECO:0000256" key="8">
    <source>
        <dbReference type="ARBA" id="ARBA00023014"/>
    </source>
</evidence>
<sequence>MPDDLTTYAENTWCPGCGNFGIFNAFKNAVRRLEQEDGISRNNILITAGIGCHAKIFDYLDLSGFYSLHGREIATAQGMKLANPSVTVVAFAGDGDAFGEGIEHLIFAAKRNADITVIIHDNGVYGLTTGQFTPTSPEGFRGPSTPFGSPEEPLNPIKLMLSVGATFVARGFSGKLKELTDVFYQAMKHKGFSFVDVLQPCVSFNDTYKLYNSKVEILPQPVSTVEEAMKLAEQTEKLPIGIFYQVEQVPTYHERLLGDLNIATQRAPKEQRWESIRTLLQQST</sequence>
<comment type="cofactor">
    <cofactor evidence="2">
        <name>thiamine diphosphate</name>
        <dbReference type="ChEBI" id="CHEBI:58937"/>
    </cofactor>
</comment>
<evidence type="ECO:0000259" key="10">
    <source>
        <dbReference type="Pfam" id="PF02775"/>
    </source>
</evidence>
<evidence type="ECO:0000256" key="3">
    <source>
        <dbReference type="ARBA" id="ARBA00001966"/>
    </source>
</evidence>
<dbReference type="InterPro" id="IPR051457">
    <property type="entry name" value="2-oxoacid:Fd_oxidoreductase"/>
</dbReference>
<dbReference type="KEGG" id="cpo:COPRO5265_1513"/>
<dbReference type="RefSeq" id="WP_012544270.1">
    <property type="nucleotide sequence ID" value="NC_011295.1"/>
</dbReference>